<proteinExistence type="predicted"/>
<dbReference type="EMBL" id="CP130318">
    <property type="protein sequence ID" value="WNQ11449.1"/>
    <property type="molecule type" value="Genomic_DNA"/>
</dbReference>
<evidence type="ECO:0000313" key="1">
    <source>
        <dbReference type="EMBL" id="WNQ11449.1"/>
    </source>
</evidence>
<sequence length="121" mass="13750">MPRLALWQGLNFTVRRILFSGEDGVAVRDLRAFRFDNVLSSFTLSNAEDPREVTLVLFSGINYKGNFRVFRGAQAVRDLRTRGFNDVTSSFVLVDEILTNAQIRRIQRTGVLPEDVITISQ</sequence>
<reference evidence="1 2" key="1">
    <citation type="submission" date="2022-02" db="EMBL/GenBank/DDBJ databases">
        <title>Paenibacillus sp. MBLB1776 Whole Genome Shotgun Sequencing.</title>
        <authorList>
            <person name="Hwang C.Y."/>
            <person name="Cho E.-S."/>
            <person name="Seo M.-J."/>
        </authorList>
    </citation>
    <scope>NUCLEOTIDE SEQUENCE [LARGE SCALE GENOMIC DNA]</scope>
    <source>
        <strain evidence="1 2">MBLB1776</strain>
    </source>
</reference>
<dbReference type="AlphaFoldDB" id="A0AA96LE03"/>
<evidence type="ECO:0000313" key="2">
    <source>
        <dbReference type="Proteomes" id="UP001305702"/>
    </source>
</evidence>
<name>A0AA96LE03_9BACL</name>
<dbReference type="RefSeq" id="WP_315605225.1">
    <property type="nucleotide sequence ID" value="NZ_CP130318.1"/>
</dbReference>
<keyword evidence="2" id="KW-1185">Reference proteome</keyword>
<accession>A0AA96LE03</accession>
<dbReference type="Proteomes" id="UP001305702">
    <property type="component" value="Chromosome"/>
</dbReference>
<organism evidence="1 2">
    <name type="scientific">Paenibacillus aurantius</name>
    <dbReference type="NCBI Taxonomy" id="2918900"/>
    <lineage>
        <taxon>Bacteria</taxon>
        <taxon>Bacillati</taxon>
        <taxon>Bacillota</taxon>
        <taxon>Bacilli</taxon>
        <taxon>Bacillales</taxon>
        <taxon>Paenibacillaceae</taxon>
        <taxon>Paenibacillus</taxon>
    </lineage>
</organism>
<protein>
    <submittedName>
        <fullName evidence="1">Uncharacterized protein</fullName>
    </submittedName>
</protein>
<gene>
    <name evidence="1" type="ORF">MJA45_28290</name>
</gene>
<dbReference type="KEGG" id="paun:MJA45_28290"/>
<dbReference type="Gene3D" id="2.60.20.10">
    <property type="entry name" value="Crystallins"/>
    <property type="match status" value="1"/>
</dbReference>